<gene>
    <name evidence="4" type="ORF">ELY37_17105</name>
</gene>
<dbReference type="AlphaFoldDB" id="A0A433L7U5"/>
<feature type="domain" description="NAD-dependent epimerase/dehydratase" evidence="3">
    <location>
        <begin position="12"/>
        <end position="183"/>
    </location>
</feature>
<proteinExistence type="inferred from homology"/>
<dbReference type="OrthoDB" id="9811425at2"/>
<accession>A0A433L7U5</accession>
<organism evidence="4 5">
    <name type="scientific">Vreelandella populi</name>
    <dbReference type="NCBI Taxonomy" id="2498858"/>
    <lineage>
        <taxon>Bacteria</taxon>
        <taxon>Pseudomonadati</taxon>
        <taxon>Pseudomonadota</taxon>
        <taxon>Gammaproteobacteria</taxon>
        <taxon>Oceanospirillales</taxon>
        <taxon>Halomonadaceae</taxon>
        <taxon>Vreelandella</taxon>
    </lineage>
</organism>
<dbReference type="CDD" id="cd08946">
    <property type="entry name" value="SDR_e"/>
    <property type="match status" value="1"/>
</dbReference>
<dbReference type="InterPro" id="IPR001509">
    <property type="entry name" value="Epimerase_deHydtase"/>
</dbReference>
<comment type="pathway">
    <text evidence="1">Bacterial outer membrane biogenesis; LPS O-antigen biosynthesis.</text>
</comment>
<dbReference type="SUPFAM" id="SSF51735">
    <property type="entry name" value="NAD(P)-binding Rossmann-fold domains"/>
    <property type="match status" value="1"/>
</dbReference>
<sequence length="289" mass="31485">MRAMSDEIPICLVTGHTGFIGHNLMEELQRLGFKAVGLESMRGEAIDLCDASMVTEAVDRIRPDIIFHLGGVSGPMQFENEPSTVVRVNIEGTQTLLSAAQRFGTRRVICAGSVAGYATAGSFGPEPDSIYGLTKRVAEFQTSLWARQTGREATVLRIGSVYGLGRASDNPIHQMVQEALLKRVITYAPHVMEPCIEIRTCVALIAALAQVKTLRPRYDVVTDRPQAGDVAAIIAKLTGARLFSDTVPNIEAGNFPYEFDPEPLFQDTAQGHAVTLREGIESLVTAWRQ</sequence>
<comment type="similarity">
    <text evidence="2">Belongs to the NAD(P)-dependent epimerase/dehydratase family.</text>
</comment>
<dbReference type="InterPro" id="IPR036291">
    <property type="entry name" value="NAD(P)-bd_dom_sf"/>
</dbReference>
<dbReference type="PANTHER" id="PTHR43000">
    <property type="entry name" value="DTDP-D-GLUCOSE 4,6-DEHYDRATASE-RELATED"/>
    <property type="match status" value="1"/>
</dbReference>
<evidence type="ECO:0000313" key="5">
    <source>
        <dbReference type="Proteomes" id="UP000286912"/>
    </source>
</evidence>
<reference evidence="4 5" key="1">
    <citation type="submission" date="2018-12" db="EMBL/GenBank/DDBJ databases">
        <title>three novel Halomonas strain isolated from plants.</title>
        <authorList>
            <person name="Sun C."/>
        </authorList>
    </citation>
    <scope>NUCLEOTIDE SEQUENCE [LARGE SCALE GENOMIC DNA]</scope>
    <source>
        <strain evidence="4 5">RC</strain>
    </source>
</reference>
<dbReference type="Gene3D" id="3.40.50.720">
    <property type="entry name" value="NAD(P)-binding Rossmann-like Domain"/>
    <property type="match status" value="1"/>
</dbReference>
<evidence type="ECO:0000256" key="1">
    <source>
        <dbReference type="ARBA" id="ARBA00005125"/>
    </source>
</evidence>
<dbReference type="Proteomes" id="UP000286912">
    <property type="component" value="Unassembled WGS sequence"/>
</dbReference>
<evidence type="ECO:0000313" key="4">
    <source>
        <dbReference type="EMBL" id="RUR43425.1"/>
    </source>
</evidence>
<evidence type="ECO:0000256" key="2">
    <source>
        <dbReference type="ARBA" id="ARBA00007637"/>
    </source>
</evidence>
<evidence type="ECO:0000259" key="3">
    <source>
        <dbReference type="Pfam" id="PF01370"/>
    </source>
</evidence>
<comment type="caution">
    <text evidence="4">The sequence shown here is derived from an EMBL/GenBank/DDBJ whole genome shotgun (WGS) entry which is preliminary data.</text>
</comment>
<keyword evidence="5" id="KW-1185">Reference proteome</keyword>
<dbReference type="EMBL" id="RZHD01000010">
    <property type="protein sequence ID" value="RUR43425.1"/>
    <property type="molecule type" value="Genomic_DNA"/>
</dbReference>
<name>A0A433L7U5_9GAMM</name>
<dbReference type="Pfam" id="PF01370">
    <property type="entry name" value="Epimerase"/>
    <property type="match status" value="1"/>
</dbReference>
<protein>
    <submittedName>
        <fullName evidence="4">NAD(P)-dependent oxidoreductase</fullName>
    </submittedName>
</protein>